<evidence type="ECO:0000256" key="1">
    <source>
        <dbReference type="SAM" id="Phobius"/>
    </source>
</evidence>
<feature type="transmembrane region" description="Helical" evidence="1">
    <location>
        <begin position="6"/>
        <end position="24"/>
    </location>
</feature>
<evidence type="ECO:0000313" key="2">
    <source>
        <dbReference type="EMBL" id="AVQ19511.1"/>
    </source>
</evidence>
<evidence type="ECO:0000313" key="3">
    <source>
        <dbReference type="Proteomes" id="UP000240258"/>
    </source>
</evidence>
<name>A0ABM6TYI1_FUSMR</name>
<keyword evidence="1" id="KW-1133">Transmembrane helix</keyword>
<keyword evidence="1" id="KW-0812">Transmembrane</keyword>
<keyword evidence="1" id="KW-0472">Membrane</keyword>
<reference evidence="3" key="1">
    <citation type="journal article" date="2018" name="MSphere">
        <title>Fusobacterium Genomics Using MinION and Illumina Sequencing Enables Genome Completion and Correction.</title>
        <authorList>
            <person name="Todd S.M."/>
            <person name="Settlage R.E."/>
            <person name="Lahmers K.K."/>
            <person name="Slade D.J."/>
        </authorList>
    </citation>
    <scope>NUCLEOTIDE SEQUENCE [LARGE SCALE GENOMIC DNA]</scope>
    <source>
        <strain evidence="3">ATCC 9817</strain>
    </source>
</reference>
<feature type="transmembrane region" description="Helical" evidence="1">
    <location>
        <begin position="58"/>
        <end position="79"/>
    </location>
</feature>
<feature type="transmembrane region" description="Helical" evidence="1">
    <location>
        <begin position="36"/>
        <end position="52"/>
    </location>
</feature>
<proteinExistence type="predicted"/>
<sequence>MGIQIILIILLIIAIFYTFIYFLFIRKYEDLRKLFILNKLYDIFIIIPELFIGVHSLIFFRILTFINLLSIIYIVIKVIKNKEPKRKIIYAIVSHSEWLIFF</sequence>
<gene>
    <name evidence="2" type="ORF">C4N19_10585</name>
</gene>
<dbReference type="Proteomes" id="UP000240258">
    <property type="component" value="Chromosome"/>
</dbReference>
<keyword evidence="3" id="KW-1185">Reference proteome</keyword>
<protein>
    <submittedName>
        <fullName evidence="2">Uncharacterized protein</fullName>
    </submittedName>
</protein>
<dbReference type="EMBL" id="CP028102">
    <property type="protein sequence ID" value="AVQ19511.1"/>
    <property type="molecule type" value="Genomic_DNA"/>
</dbReference>
<organism evidence="2 3">
    <name type="scientific">Fusobacterium mortiferum ATCC 9817</name>
    <dbReference type="NCBI Taxonomy" id="469616"/>
    <lineage>
        <taxon>Bacteria</taxon>
        <taxon>Fusobacteriati</taxon>
        <taxon>Fusobacteriota</taxon>
        <taxon>Fusobacteriia</taxon>
        <taxon>Fusobacteriales</taxon>
        <taxon>Fusobacteriaceae</taxon>
        <taxon>Fusobacterium</taxon>
    </lineage>
</organism>
<accession>A0ABM6TYI1</accession>